<dbReference type="Proteomes" id="UP000325577">
    <property type="component" value="Linkage Group LG3"/>
</dbReference>
<accession>A0A5J5A891</accession>
<sequence>MRTSITVARKLKPIMPRSDPPTTTPARDPKSNIVPETWLRECDPPSVTWISAILILIPVAFEDLQEARARDVFNVGFVLDLTWHVSVHAGPRGRFGSYMTRLGLCWATWRLDSKQFTPPIQFEELHYL</sequence>
<keyword evidence="2" id="KW-1185">Reference proteome</keyword>
<organism evidence="1 2">
    <name type="scientific">Nyssa sinensis</name>
    <dbReference type="NCBI Taxonomy" id="561372"/>
    <lineage>
        <taxon>Eukaryota</taxon>
        <taxon>Viridiplantae</taxon>
        <taxon>Streptophyta</taxon>
        <taxon>Embryophyta</taxon>
        <taxon>Tracheophyta</taxon>
        <taxon>Spermatophyta</taxon>
        <taxon>Magnoliopsida</taxon>
        <taxon>eudicotyledons</taxon>
        <taxon>Gunneridae</taxon>
        <taxon>Pentapetalae</taxon>
        <taxon>asterids</taxon>
        <taxon>Cornales</taxon>
        <taxon>Nyssaceae</taxon>
        <taxon>Nyssa</taxon>
    </lineage>
</organism>
<protein>
    <submittedName>
        <fullName evidence="1">Uncharacterized protein</fullName>
    </submittedName>
</protein>
<proteinExistence type="predicted"/>
<dbReference type="EMBL" id="CM018046">
    <property type="protein sequence ID" value="KAA8527113.1"/>
    <property type="molecule type" value="Genomic_DNA"/>
</dbReference>
<dbReference type="AlphaFoldDB" id="A0A5J5A891"/>
<evidence type="ECO:0000313" key="2">
    <source>
        <dbReference type="Proteomes" id="UP000325577"/>
    </source>
</evidence>
<reference evidence="1 2" key="1">
    <citation type="submission" date="2019-09" db="EMBL/GenBank/DDBJ databases">
        <title>A chromosome-level genome assembly of the Chinese tupelo Nyssa sinensis.</title>
        <authorList>
            <person name="Yang X."/>
            <person name="Kang M."/>
            <person name="Yang Y."/>
            <person name="Xiong H."/>
            <person name="Wang M."/>
            <person name="Zhang Z."/>
            <person name="Wang Z."/>
            <person name="Wu H."/>
            <person name="Ma T."/>
            <person name="Liu J."/>
            <person name="Xi Z."/>
        </authorList>
    </citation>
    <scope>NUCLEOTIDE SEQUENCE [LARGE SCALE GENOMIC DNA]</scope>
    <source>
        <strain evidence="1">J267</strain>
        <tissue evidence="1">Leaf</tissue>
    </source>
</reference>
<gene>
    <name evidence="1" type="ORF">F0562_008658</name>
</gene>
<name>A0A5J5A891_9ASTE</name>
<evidence type="ECO:0000313" key="1">
    <source>
        <dbReference type="EMBL" id="KAA8527113.1"/>
    </source>
</evidence>